<gene>
    <name evidence="2" type="ORF">GCM10009737_37140</name>
</gene>
<evidence type="ECO:0000313" key="2">
    <source>
        <dbReference type="EMBL" id="GAA1931732.1"/>
    </source>
</evidence>
<accession>A0ABN2PWQ2</accession>
<evidence type="ECO:0008006" key="4">
    <source>
        <dbReference type="Google" id="ProtNLM"/>
    </source>
</evidence>
<organism evidence="2 3">
    <name type="scientific">Nocardioides lentus</name>
    <dbReference type="NCBI Taxonomy" id="338077"/>
    <lineage>
        <taxon>Bacteria</taxon>
        <taxon>Bacillati</taxon>
        <taxon>Actinomycetota</taxon>
        <taxon>Actinomycetes</taxon>
        <taxon>Propionibacteriales</taxon>
        <taxon>Nocardioidaceae</taxon>
        <taxon>Nocardioides</taxon>
    </lineage>
</organism>
<evidence type="ECO:0000256" key="1">
    <source>
        <dbReference type="SAM" id="SignalP"/>
    </source>
</evidence>
<dbReference type="Gene3D" id="2.40.10.10">
    <property type="entry name" value="Trypsin-like serine proteases"/>
    <property type="match status" value="1"/>
</dbReference>
<evidence type="ECO:0000313" key="3">
    <source>
        <dbReference type="Proteomes" id="UP001501612"/>
    </source>
</evidence>
<name>A0ABN2PWQ2_9ACTN</name>
<comment type="caution">
    <text evidence="2">The sequence shown here is derived from an EMBL/GenBank/DDBJ whole genome shotgun (WGS) entry which is preliminary data.</text>
</comment>
<sequence length="298" mass="29536">MSIVRDAVAAATLSGLVVLAAVVAALVAPAPGEAATGAASAEAGRWAPVGRATITPGVQMYTAGAQCTANFVFTDARDRVYVGYAAHCAGLGEATDTNGCEAGSLPLGTPVRFARGGTLAGAGETLGRGRLAYSSWLTMGERGTTAANPCAANDFALVRVGTAHERKVNPSVPFFGGPVGRGGVPAAGATLVSYGSSSARPSAVLSPKVGASLGSTHGGWGFDAYTLTPGIPGDSGSGLMDGRGRAVGTLSTVALAPLPASNGVGSLARELDFAQRTSRIPGLRLVPGTEPFRATPLG</sequence>
<feature type="chain" id="PRO_5047434033" description="Serine protease" evidence="1">
    <location>
        <begin position="21"/>
        <end position="298"/>
    </location>
</feature>
<feature type="signal peptide" evidence="1">
    <location>
        <begin position="1"/>
        <end position="20"/>
    </location>
</feature>
<dbReference type="SUPFAM" id="SSF50494">
    <property type="entry name" value="Trypsin-like serine proteases"/>
    <property type="match status" value="1"/>
</dbReference>
<proteinExistence type="predicted"/>
<keyword evidence="1" id="KW-0732">Signal</keyword>
<dbReference type="RefSeq" id="WP_344009453.1">
    <property type="nucleotide sequence ID" value="NZ_BAAAMY010000014.1"/>
</dbReference>
<protein>
    <recommendedName>
        <fullName evidence="4">Serine protease</fullName>
    </recommendedName>
</protein>
<dbReference type="InterPro" id="IPR043504">
    <property type="entry name" value="Peptidase_S1_PA_chymotrypsin"/>
</dbReference>
<dbReference type="Proteomes" id="UP001501612">
    <property type="component" value="Unassembled WGS sequence"/>
</dbReference>
<dbReference type="EMBL" id="BAAAMY010000014">
    <property type="protein sequence ID" value="GAA1931732.1"/>
    <property type="molecule type" value="Genomic_DNA"/>
</dbReference>
<dbReference type="InterPro" id="IPR009003">
    <property type="entry name" value="Peptidase_S1_PA"/>
</dbReference>
<reference evidence="2 3" key="1">
    <citation type="journal article" date="2019" name="Int. J. Syst. Evol. Microbiol.">
        <title>The Global Catalogue of Microorganisms (GCM) 10K type strain sequencing project: providing services to taxonomists for standard genome sequencing and annotation.</title>
        <authorList>
            <consortium name="The Broad Institute Genomics Platform"/>
            <consortium name="The Broad Institute Genome Sequencing Center for Infectious Disease"/>
            <person name="Wu L."/>
            <person name="Ma J."/>
        </authorList>
    </citation>
    <scope>NUCLEOTIDE SEQUENCE [LARGE SCALE GENOMIC DNA]</scope>
    <source>
        <strain evidence="2 3">JCM 14046</strain>
    </source>
</reference>
<keyword evidence="3" id="KW-1185">Reference proteome</keyword>